<evidence type="ECO:0000256" key="2">
    <source>
        <dbReference type="SAM" id="SignalP"/>
    </source>
</evidence>
<gene>
    <name evidence="4" type="ORF">SAMN06265827_10558</name>
</gene>
<keyword evidence="5" id="KW-1185">Reference proteome</keyword>
<proteinExistence type="predicted"/>
<evidence type="ECO:0000256" key="1">
    <source>
        <dbReference type="ARBA" id="ARBA00022729"/>
    </source>
</evidence>
<evidence type="ECO:0000313" key="5">
    <source>
        <dbReference type="Proteomes" id="UP000219573"/>
    </source>
</evidence>
<dbReference type="PROSITE" id="PS51257">
    <property type="entry name" value="PROKAR_LIPOPROTEIN"/>
    <property type="match status" value="1"/>
</dbReference>
<dbReference type="PANTHER" id="PTHR35936">
    <property type="entry name" value="MEMBRANE-BOUND LYTIC MUREIN TRANSGLYCOSYLASE F"/>
    <property type="match status" value="1"/>
</dbReference>
<dbReference type="AlphaFoldDB" id="A0A285G7H2"/>
<feature type="signal peptide" evidence="2">
    <location>
        <begin position="1"/>
        <end position="24"/>
    </location>
</feature>
<dbReference type="SUPFAM" id="SSF53850">
    <property type="entry name" value="Periplasmic binding protein-like II"/>
    <property type="match status" value="1"/>
</dbReference>
<dbReference type="InterPro" id="IPR001638">
    <property type="entry name" value="Solute-binding_3/MltF_N"/>
</dbReference>
<dbReference type="STRING" id="1413210.U472_12480"/>
<accession>A0A285G7H2</accession>
<organism evidence="4 5">
    <name type="scientific">Orenia metallireducens</name>
    <dbReference type="NCBI Taxonomy" id="1413210"/>
    <lineage>
        <taxon>Bacteria</taxon>
        <taxon>Bacillati</taxon>
        <taxon>Bacillota</taxon>
        <taxon>Clostridia</taxon>
        <taxon>Halanaerobiales</taxon>
        <taxon>Halobacteroidaceae</taxon>
        <taxon>Orenia</taxon>
    </lineage>
</organism>
<dbReference type="CDD" id="cd13530">
    <property type="entry name" value="PBP2_peptides_like"/>
    <property type="match status" value="1"/>
</dbReference>
<dbReference type="OrthoDB" id="9811552at2"/>
<evidence type="ECO:0000313" key="4">
    <source>
        <dbReference type="EMBL" id="SNY19054.1"/>
    </source>
</evidence>
<reference evidence="5" key="1">
    <citation type="submission" date="2017-09" db="EMBL/GenBank/DDBJ databases">
        <authorList>
            <person name="Varghese N."/>
            <person name="Submissions S."/>
        </authorList>
    </citation>
    <scope>NUCLEOTIDE SEQUENCE [LARGE SCALE GENOMIC DNA]</scope>
    <source>
        <strain evidence="5">MSL47</strain>
    </source>
</reference>
<feature type="chain" id="PRO_5012967488" evidence="2">
    <location>
        <begin position="25"/>
        <end position="281"/>
    </location>
</feature>
<name>A0A285G7H2_9FIRM</name>
<evidence type="ECO:0000259" key="3">
    <source>
        <dbReference type="SMART" id="SM00062"/>
    </source>
</evidence>
<dbReference type="Gene3D" id="3.40.190.10">
    <property type="entry name" value="Periplasmic binding protein-like II"/>
    <property type="match status" value="2"/>
</dbReference>
<sequence>MNKIRVVLMSFLIMVLMVMGVACSSPSNEQVTSSKAVDEKRILDKIQSRGKIIIGINASAPPFTFRDNNGELTGMTVELGRLIGERMGVEVEFIDMDWAGLIPSLLSKRIDLIGDRMSNTLERAKSVAFTDSYLKTGTVAYVRNTSSLSSADDVRGKDLKVGVLLGSIQEEVATDQLPKAEIVPLQTNPDIKSALLSNRVEVALDDEIIAYEQVQQAPDKLKILPGFLVVDTYSFAVRHEDNDLRLWVNLFFEKIKREGEFAKIYKKWLGKEWNPEAQKQL</sequence>
<dbReference type="RefSeq" id="WP_097016898.1">
    <property type="nucleotide sequence ID" value="NZ_OBDZ01000005.1"/>
</dbReference>
<dbReference type="EMBL" id="OBDZ01000005">
    <property type="protein sequence ID" value="SNY19054.1"/>
    <property type="molecule type" value="Genomic_DNA"/>
</dbReference>
<feature type="domain" description="Solute-binding protein family 3/N-terminal" evidence="3">
    <location>
        <begin position="51"/>
        <end position="272"/>
    </location>
</feature>
<protein>
    <submittedName>
        <fullName evidence="4">Amino acid ABC transporter substrate-binding protein, PAAT family</fullName>
    </submittedName>
</protein>
<dbReference type="PANTHER" id="PTHR35936:SF19">
    <property type="entry name" value="AMINO-ACID-BINDING PROTEIN YXEM-RELATED"/>
    <property type="match status" value="1"/>
</dbReference>
<dbReference type="Pfam" id="PF00497">
    <property type="entry name" value="SBP_bac_3"/>
    <property type="match status" value="1"/>
</dbReference>
<dbReference type="Proteomes" id="UP000219573">
    <property type="component" value="Unassembled WGS sequence"/>
</dbReference>
<keyword evidence="1 2" id="KW-0732">Signal</keyword>
<dbReference type="SMART" id="SM00062">
    <property type="entry name" value="PBPb"/>
    <property type="match status" value="1"/>
</dbReference>